<dbReference type="InterPro" id="IPR033942">
    <property type="entry name" value="IMPase"/>
</dbReference>
<protein>
    <recommendedName>
        <fullName evidence="8">Inositol-1-monophosphatase</fullName>
        <ecNumber evidence="8">3.1.3.25</ecNumber>
    </recommendedName>
</protein>
<dbReference type="GO" id="GO:0007165">
    <property type="term" value="P:signal transduction"/>
    <property type="evidence" value="ECO:0007669"/>
    <property type="project" value="TreeGrafter"/>
</dbReference>
<dbReference type="GO" id="GO:0006020">
    <property type="term" value="P:inositol metabolic process"/>
    <property type="evidence" value="ECO:0007669"/>
    <property type="project" value="TreeGrafter"/>
</dbReference>
<dbReference type="Pfam" id="PF00459">
    <property type="entry name" value="Inositol_P"/>
    <property type="match status" value="1"/>
</dbReference>
<dbReference type="CDD" id="cd01639">
    <property type="entry name" value="IMPase"/>
    <property type="match status" value="1"/>
</dbReference>
<dbReference type="Gene3D" id="3.30.540.10">
    <property type="entry name" value="Fructose-1,6-Bisphosphatase, subunit A, domain 1"/>
    <property type="match status" value="1"/>
</dbReference>
<feature type="binding site" evidence="7">
    <location>
        <position position="225"/>
    </location>
    <ligand>
        <name>Mg(2+)</name>
        <dbReference type="ChEBI" id="CHEBI:18420"/>
        <label>1</label>
        <note>catalytic</note>
    </ligand>
</feature>
<keyword evidence="5 8" id="KW-0378">Hydrolase</keyword>
<evidence type="ECO:0000256" key="4">
    <source>
        <dbReference type="ARBA" id="ARBA00022723"/>
    </source>
</evidence>
<comment type="similarity">
    <text evidence="3 8">Belongs to the inositol monophosphatase superfamily.</text>
</comment>
<dbReference type="Proteomes" id="UP000774326">
    <property type="component" value="Unassembled WGS sequence"/>
</dbReference>
<evidence type="ECO:0000313" key="9">
    <source>
        <dbReference type="EMBL" id="KAH3686804.1"/>
    </source>
</evidence>
<sequence length="288" mass="31738">MSTSPNLPEIKQFLIDLARECGTIIKSKSGKETYSDKLNSVDLVTAIDKAVESLVSKTIKEKYPEYQFIGEETHVPGVTALSDVPTFIVDPIDGTTNFIHNFPYSCISLGFTINKKPTVGVIYNPHLNLMFHAIKGQGAYLNEDKLPSLESRPISLQSSIVALESGSDRSGELFDNKMQTFRNLLSKEKGFIHGFRSFGSAAMNIAHVATGQLDAYWEGGCHSWDVTAGWVILEEVGGVAVCGNPGEDDIGVDNRVFLFVRGGVKEEQKKFIQEFWSNCQGTLKYEGI</sequence>
<keyword evidence="4 7" id="KW-0479">Metal-binding</keyword>
<dbReference type="OrthoDB" id="10254945at2759"/>
<dbReference type="GO" id="GO:0046872">
    <property type="term" value="F:metal ion binding"/>
    <property type="evidence" value="ECO:0007669"/>
    <property type="project" value="UniProtKB-KW"/>
</dbReference>
<feature type="binding site" evidence="7">
    <location>
        <position position="93"/>
    </location>
    <ligand>
        <name>Mg(2+)</name>
        <dbReference type="ChEBI" id="CHEBI:18420"/>
        <label>2</label>
    </ligand>
</feature>
<proteinExistence type="inferred from homology"/>
<evidence type="ECO:0000256" key="1">
    <source>
        <dbReference type="ARBA" id="ARBA00001033"/>
    </source>
</evidence>
<dbReference type="PANTHER" id="PTHR20854:SF4">
    <property type="entry name" value="INOSITOL-1-MONOPHOSPHATASE-RELATED"/>
    <property type="match status" value="1"/>
</dbReference>
<dbReference type="FunFam" id="3.30.540.10:FF:000013">
    <property type="entry name" value="Inositol-1-monophosphatase"/>
    <property type="match status" value="1"/>
</dbReference>
<evidence type="ECO:0000256" key="6">
    <source>
        <dbReference type="ARBA" id="ARBA00022842"/>
    </source>
</evidence>
<evidence type="ECO:0000256" key="3">
    <source>
        <dbReference type="ARBA" id="ARBA00009759"/>
    </source>
</evidence>
<name>A0A9P8QC83_WICPI</name>
<evidence type="ECO:0000256" key="8">
    <source>
        <dbReference type="RuleBase" id="RU364068"/>
    </source>
</evidence>
<comment type="pathway">
    <text evidence="8">Polyol metabolism; myo-inositol biosynthesis; myo-inositol from D-glucose 6-phosphate: step 2/2.</text>
</comment>
<keyword evidence="6 7" id="KW-0460">Magnesium</keyword>
<dbReference type="AlphaFoldDB" id="A0A9P8QC83"/>
<evidence type="ECO:0000256" key="7">
    <source>
        <dbReference type="PIRSR" id="PIRSR600760-2"/>
    </source>
</evidence>
<feature type="binding site" evidence="7">
    <location>
        <position position="92"/>
    </location>
    <ligand>
        <name>Mg(2+)</name>
        <dbReference type="ChEBI" id="CHEBI:18420"/>
        <label>1</label>
        <note>catalytic</note>
    </ligand>
</feature>
<reference evidence="9" key="1">
    <citation type="journal article" date="2021" name="Open Biol.">
        <title>Shared evolutionary footprints suggest mitochondrial oxidative damage underlies multiple complex I losses in fungi.</title>
        <authorList>
            <person name="Schikora-Tamarit M.A."/>
            <person name="Marcet-Houben M."/>
            <person name="Nosek J."/>
            <person name="Gabaldon T."/>
        </authorList>
    </citation>
    <scope>NUCLEOTIDE SEQUENCE</scope>
    <source>
        <strain evidence="9">CBS2887</strain>
    </source>
</reference>
<dbReference type="PROSITE" id="PS00629">
    <property type="entry name" value="IMP_1"/>
    <property type="match status" value="1"/>
</dbReference>
<dbReference type="EMBL" id="JAEUBG010001191">
    <property type="protein sequence ID" value="KAH3686804.1"/>
    <property type="molecule type" value="Genomic_DNA"/>
</dbReference>
<comment type="catalytic activity">
    <reaction evidence="1 8">
        <text>a myo-inositol phosphate + H2O = myo-inositol + phosphate</text>
        <dbReference type="Rhea" id="RHEA:24056"/>
        <dbReference type="ChEBI" id="CHEBI:15377"/>
        <dbReference type="ChEBI" id="CHEBI:17268"/>
        <dbReference type="ChEBI" id="CHEBI:43474"/>
        <dbReference type="ChEBI" id="CHEBI:84139"/>
        <dbReference type="EC" id="3.1.3.25"/>
    </reaction>
</comment>
<evidence type="ECO:0000256" key="5">
    <source>
        <dbReference type="ARBA" id="ARBA00022801"/>
    </source>
</evidence>
<dbReference type="SUPFAM" id="SSF56655">
    <property type="entry name" value="Carbohydrate phosphatase"/>
    <property type="match status" value="1"/>
</dbReference>
<dbReference type="PRINTS" id="PR00377">
    <property type="entry name" value="IMPHPHTASES"/>
</dbReference>
<dbReference type="GO" id="GO:0008934">
    <property type="term" value="F:inositol monophosphate 1-phosphatase activity"/>
    <property type="evidence" value="ECO:0007669"/>
    <property type="project" value="InterPro"/>
</dbReference>
<evidence type="ECO:0000313" key="10">
    <source>
        <dbReference type="Proteomes" id="UP000774326"/>
    </source>
</evidence>
<dbReference type="EC" id="3.1.3.25" evidence="8"/>
<gene>
    <name evidence="9" type="ORF">WICPIJ_002226</name>
</gene>
<comment type="cofactor">
    <cofactor evidence="2 7 8">
        <name>Mg(2+)</name>
        <dbReference type="ChEBI" id="CHEBI:18420"/>
    </cofactor>
</comment>
<evidence type="ECO:0000256" key="2">
    <source>
        <dbReference type="ARBA" id="ARBA00001946"/>
    </source>
</evidence>
<dbReference type="InterPro" id="IPR020583">
    <property type="entry name" value="Inositol_monoP_metal-BS"/>
</dbReference>
<dbReference type="PANTHER" id="PTHR20854">
    <property type="entry name" value="INOSITOL MONOPHOSPHATASE"/>
    <property type="match status" value="1"/>
</dbReference>
<accession>A0A9P8QC83</accession>
<reference evidence="9" key="2">
    <citation type="submission" date="2021-01" db="EMBL/GenBank/DDBJ databases">
        <authorList>
            <person name="Schikora-Tamarit M.A."/>
        </authorList>
    </citation>
    <scope>NUCLEOTIDE SEQUENCE</scope>
    <source>
        <strain evidence="9">CBS2887</strain>
    </source>
</reference>
<comment type="caution">
    <text evidence="9">The sequence shown here is derived from an EMBL/GenBank/DDBJ whole genome shotgun (WGS) entry which is preliminary data.</text>
</comment>
<dbReference type="Gene3D" id="3.40.190.80">
    <property type="match status" value="1"/>
</dbReference>
<dbReference type="InterPro" id="IPR000760">
    <property type="entry name" value="Inositol_monophosphatase-like"/>
</dbReference>
<keyword evidence="10" id="KW-1185">Reference proteome</keyword>
<organism evidence="9 10">
    <name type="scientific">Wickerhamomyces pijperi</name>
    <name type="common">Yeast</name>
    <name type="synonym">Pichia pijperi</name>
    <dbReference type="NCBI Taxonomy" id="599730"/>
    <lineage>
        <taxon>Eukaryota</taxon>
        <taxon>Fungi</taxon>
        <taxon>Dikarya</taxon>
        <taxon>Ascomycota</taxon>
        <taxon>Saccharomycotina</taxon>
        <taxon>Saccharomycetes</taxon>
        <taxon>Phaffomycetales</taxon>
        <taxon>Wickerhamomycetaceae</taxon>
        <taxon>Wickerhamomyces</taxon>
    </lineage>
</organism>
<feature type="binding site" evidence="7">
    <location>
        <position position="90"/>
    </location>
    <ligand>
        <name>Mg(2+)</name>
        <dbReference type="ChEBI" id="CHEBI:18420"/>
        <label>2</label>
    </ligand>
</feature>
<feature type="binding site" evidence="7">
    <location>
        <position position="71"/>
    </location>
    <ligand>
        <name>Mg(2+)</name>
        <dbReference type="ChEBI" id="CHEBI:18420"/>
        <label>1</label>
        <note>catalytic</note>
    </ligand>
</feature>